<dbReference type="SMART" id="SM01374">
    <property type="entry name" value="Ribosomal_L14"/>
    <property type="match status" value="1"/>
</dbReference>
<comment type="function">
    <text evidence="5 7">Binds to 23S rRNA. Forms part of two intersubunit bridges in the 70S ribosome.</text>
</comment>
<comment type="caution">
    <text evidence="8">The sequence shown here is derived from an EMBL/GenBank/DDBJ whole genome shotgun (WGS) entry which is preliminary data.</text>
</comment>
<dbReference type="GO" id="GO:0006412">
    <property type="term" value="P:translation"/>
    <property type="evidence" value="ECO:0007669"/>
    <property type="project" value="UniProtKB-UniRule"/>
</dbReference>
<evidence type="ECO:0000256" key="4">
    <source>
        <dbReference type="ARBA" id="ARBA00023274"/>
    </source>
</evidence>
<dbReference type="FunFam" id="2.40.150.20:FF:000001">
    <property type="entry name" value="50S ribosomal protein L14"/>
    <property type="match status" value="1"/>
</dbReference>
<reference evidence="8" key="1">
    <citation type="submission" date="2020-10" db="EMBL/GenBank/DDBJ databases">
        <authorList>
            <person name="Gilroy R."/>
        </authorList>
    </citation>
    <scope>NUCLEOTIDE SEQUENCE</scope>
    <source>
        <strain evidence="8">CHK152-2994</strain>
    </source>
</reference>
<evidence type="ECO:0000313" key="9">
    <source>
        <dbReference type="Proteomes" id="UP000824139"/>
    </source>
</evidence>
<dbReference type="HAMAP" id="MF_01367">
    <property type="entry name" value="Ribosomal_uL14"/>
    <property type="match status" value="1"/>
</dbReference>
<dbReference type="CDD" id="cd00337">
    <property type="entry name" value="Ribosomal_uL14"/>
    <property type="match status" value="1"/>
</dbReference>
<dbReference type="Proteomes" id="UP000824139">
    <property type="component" value="Unassembled WGS sequence"/>
</dbReference>
<dbReference type="InterPro" id="IPR019972">
    <property type="entry name" value="Ribosomal_uL14_CS"/>
</dbReference>
<dbReference type="InterPro" id="IPR000218">
    <property type="entry name" value="Ribosomal_uL14"/>
</dbReference>
<evidence type="ECO:0000256" key="2">
    <source>
        <dbReference type="ARBA" id="ARBA00022884"/>
    </source>
</evidence>
<evidence type="ECO:0000256" key="6">
    <source>
        <dbReference type="RuleBase" id="RU003949"/>
    </source>
</evidence>
<dbReference type="EMBL" id="DVJO01000153">
    <property type="protein sequence ID" value="HIS83338.1"/>
    <property type="molecule type" value="Genomic_DNA"/>
</dbReference>
<reference evidence="8" key="2">
    <citation type="journal article" date="2021" name="PeerJ">
        <title>Extensive microbial diversity within the chicken gut microbiome revealed by metagenomics and culture.</title>
        <authorList>
            <person name="Gilroy R."/>
            <person name="Ravi A."/>
            <person name="Getino M."/>
            <person name="Pursley I."/>
            <person name="Horton D.L."/>
            <person name="Alikhan N.F."/>
            <person name="Baker D."/>
            <person name="Gharbi K."/>
            <person name="Hall N."/>
            <person name="Watson M."/>
            <person name="Adriaenssens E.M."/>
            <person name="Foster-Nyarko E."/>
            <person name="Jarju S."/>
            <person name="Secka A."/>
            <person name="Antonio M."/>
            <person name="Oren A."/>
            <person name="Chaudhuri R.R."/>
            <person name="La Ragione R."/>
            <person name="Hildebrand F."/>
            <person name="Pallen M.J."/>
        </authorList>
    </citation>
    <scope>NUCLEOTIDE SEQUENCE</scope>
    <source>
        <strain evidence="8">CHK152-2994</strain>
    </source>
</reference>
<dbReference type="Pfam" id="PF00238">
    <property type="entry name" value="Ribosomal_L14"/>
    <property type="match status" value="1"/>
</dbReference>
<comment type="similarity">
    <text evidence="5 6">Belongs to the universal ribosomal protein uL14 family.</text>
</comment>
<keyword evidence="1 5" id="KW-0699">rRNA-binding</keyword>
<evidence type="ECO:0000256" key="3">
    <source>
        <dbReference type="ARBA" id="ARBA00022980"/>
    </source>
</evidence>
<keyword evidence="3 5" id="KW-0689">Ribosomal protein</keyword>
<dbReference type="NCBIfam" id="TIGR01067">
    <property type="entry name" value="rplN_bact"/>
    <property type="match status" value="1"/>
</dbReference>
<keyword evidence="4 5" id="KW-0687">Ribonucleoprotein</keyword>
<name>A0A9D1FWP4_9BACT</name>
<sequence>MIQQETRLEVADNTGAKQLLCIRVLGSSNKKFAAVGDRIVCSVKSAAPNQTVKSGEVVTAVVVRTKADIKREDGSVIRFDENAAVIINKDGNPRGTRVFGPVARELRDKGFMKIVSLAPEVI</sequence>
<dbReference type="GO" id="GO:0070180">
    <property type="term" value="F:large ribosomal subunit rRNA binding"/>
    <property type="evidence" value="ECO:0007669"/>
    <property type="project" value="TreeGrafter"/>
</dbReference>
<accession>A0A9D1FWP4</accession>
<dbReference type="InterPro" id="IPR036853">
    <property type="entry name" value="Ribosomal_uL14_sf"/>
</dbReference>
<keyword evidence="2 5" id="KW-0694">RNA-binding</keyword>
<dbReference type="PANTHER" id="PTHR11761:SF3">
    <property type="entry name" value="LARGE RIBOSOMAL SUBUNIT PROTEIN UL14M"/>
    <property type="match status" value="1"/>
</dbReference>
<proteinExistence type="inferred from homology"/>
<dbReference type="PROSITE" id="PS00049">
    <property type="entry name" value="RIBOSOMAL_L14"/>
    <property type="match status" value="1"/>
</dbReference>
<evidence type="ECO:0000256" key="1">
    <source>
        <dbReference type="ARBA" id="ARBA00022730"/>
    </source>
</evidence>
<dbReference type="PANTHER" id="PTHR11761">
    <property type="entry name" value="50S/60S RIBOSOMAL PROTEIN L14/L23"/>
    <property type="match status" value="1"/>
</dbReference>
<dbReference type="SUPFAM" id="SSF50193">
    <property type="entry name" value="Ribosomal protein L14"/>
    <property type="match status" value="1"/>
</dbReference>
<comment type="subunit">
    <text evidence="5">Part of the 50S ribosomal subunit. Forms a cluster with proteins L3 and L19. In the 70S ribosome, L14 and L19 interact and together make contacts with the 16S rRNA in bridges B5 and B8.</text>
</comment>
<organism evidence="8 9">
    <name type="scientific">Candidatus Scatenecus faecavium</name>
    <dbReference type="NCBI Taxonomy" id="2840915"/>
    <lineage>
        <taxon>Bacteria</taxon>
        <taxon>Candidatus Scatenecus</taxon>
    </lineage>
</organism>
<dbReference type="GO" id="GO:0003735">
    <property type="term" value="F:structural constituent of ribosome"/>
    <property type="evidence" value="ECO:0007669"/>
    <property type="project" value="InterPro"/>
</dbReference>
<dbReference type="Gene3D" id="2.40.150.20">
    <property type="entry name" value="Ribosomal protein L14"/>
    <property type="match status" value="1"/>
</dbReference>
<dbReference type="AlphaFoldDB" id="A0A9D1FWP4"/>
<protein>
    <recommendedName>
        <fullName evidence="5">Large ribosomal subunit protein uL14</fullName>
    </recommendedName>
</protein>
<dbReference type="InterPro" id="IPR005745">
    <property type="entry name" value="Ribosomal_uL14_bac-type"/>
</dbReference>
<evidence type="ECO:0000256" key="5">
    <source>
        <dbReference type="HAMAP-Rule" id="MF_01367"/>
    </source>
</evidence>
<evidence type="ECO:0000313" key="8">
    <source>
        <dbReference type="EMBL" id="HIS83338.1"/>
    </source>
</evidence>
<dbReference type="GO" id="GO:0022625">
    <property type="term" value="C:cytosolic large ribosomal subunit"/>
    <property type="evidence" value="ECO:0007669"/>
    <property type="project" value="TreeGrafter"/>
</dbReference>
<evidence type="ECO:0000256" key="7">
    <source>
        <dbReference type="RuleBase" id="RU003950"/>
    </source>
</evidence>
<gene>
    <name evidence="5 8" type="primary">rplN</name>
    <name evidence="8" type="ORF">IAD41_07020</name>
</gene>